<dbReference type="RefSeq" id="WP_284333189.1">
    <property type="nucleotide sequence ID" value="NZ_BSOA01000043.1"/>
</dbReference>
<proteinExistence type="predicted"/>
<organism evidence="1 2">
    <name type="scientific">Dyella flagellata</name>
    <dbReference type="NCBI Taxonomy" id="1867833"/>
    <lineage>
        <taxon>Bacteria</taxon>
        <taxon>Pseudomonadati</taxon>
        <taxon>Pseudomonadota</taxon>
        <taxon>Gammaproteobacteria</taxon>
        <taxon>Lysobacterales</taxon>
        <taxon>Rhodanobacteraceae</taxon>
        <taxon>Dyella</taxon>
    </lineage>
</organism>
<accession>A0ABQ5XGJ8</accession>
<evidence type="ECO:0008006" key="3">
    <source>
        <dbReference type="Google" id="ProtNLM"/>
    </source>
</evidence>
<comment type="caution">
    <text evidence="1">The sequence shown here is derived from an EMBL/GenBank/DDBJ whole genome shotgun (WGS) entry which is preliminary data.</text>
</comment>
<evidence type="ECO:0000313" key="1">
    <source>
        <dbReference type="EMBL" id="GLQ89751.1"/>
    </source>
</evidence>
<dbReference type="EMBL" id="BSOA01000043">
    <property type="protein sequence ID" value="GLQ89751.1"/>
    <property type="molecule type" value="Genomic_DNA"/>
</dbReference>
<keyword evidence="2" id="KW-1185">Reference proteome</keyword>
<reference evidence="2" key="1">
    <citation type="journal article" date="2019" name="Int. J. Syst. Evol. Microbiol.">
        <title>The Global Catalogue of Microorganisms (GCM) 10K type strain sequencing project: providing services to taxonomists for standard genome sequencing and annotation.</title>
        <authorList>
            <consortium name="The Broad Institute Genomics Platform"/>
            <consortium name="The Broad Institute Genome Sequencing Center for Infectious Disease"/>
            <person name="Wu L."/>
            <person name="Ma J."/>
        </authorList>
    </citation>
    <scope>NUCLEOTIDE SEQUENCE [LARGE SCALE GENOMIC DNA]</scope>
    <source>
        <strain evidence="2">NBRC 111981</strain>
    </source>
</reference>
<gene>
    <name evidence="1" type="ORF">GCM10007898_33260</name>
</gene>
<evidence type="ECO:0000313" key="2">
    <source>
        <dbReference type="Proteomes" id="UP001156627"/>
    </source>
</evidence>
<dbReference type="Proteomes" id="UP001156627">
    <property type="component" value="Unassembled WGS sequence"/>
</dbReference>
<name>A0ABQ5XGJ8_9GAMM</name>
<sequence>MKPLRSHTASGELCNLKVDPYIRDELRKIALRSKIPLHELTAQILLKYLKTHEMLHRHRHSARSDEA</sequence>
<protein>
    <recommendedName>
        <fullName evidence="3">Ribbon-helix-helix domain-containing protein</fullName>
    </recommendedName>
</protein>